<organism evidence="4 5">
    <name type="scientific">Finegoldia magna (strain ATCC 29328 / DSM 20472 / WAL 2508)</name>
    <name type="common">Peptostreptococcus magnus</name>
    <dbReference type="NCBI Taxonomy" id="334413"/>
    <lineage>
        <taxon>Bacteria</taxon>
        <taxon>Bacillati</taxon>
        <taxon>Bacillota</taxon>
        <taxon>Tissierellia</taxon>
        <taxon>Tissierellales</taxon>
        <taxon>Peptoniphilaceae</taxon>
        <taxon>Finegoldia</taxon>
    </lineage>
</organism>
<name>B0S3K1_FINM2</name>
<keyword evidence="1" id="KW-0175">Coiled coil</keyword>
<gene>
    <name evidence="4" type="ordered locus">FMG_1523</name>
</gene>
<dbReference type="AlphaFoldDB" id="B0S3K1"/>
<feature type="coiled-coil region" evidence="1">
    <location>
        <begin position="43"/>
        <end position="77"/>
    </location>
</feature>
<evidence type="ECO:0000313" key="4">
    <source>
        <dbReference type="EMBL" id="BAG08941.1"/>
    </source>
</evidence>
<keyword evidence="5" id="KW-1185">Reference proteome</keyword>
<dbReference type="KEGG" id="fma:FMG_1523"/>
<evidence type="ECO:0000313" key="5">
    <source>
        <dbReference type="Proteomes" id="UP000001319"/>
    </source>
</evidence>
<dbReference type="EMBL" id="AP008971">
    <property type="protein sequence ID" value="BAG08941.1"/>
    <property type="molecule type" value="Genomic_DNA"/>
</dbReference>
<proteinExistence type="predicted"/>
<keyword evidence="3" id="KW-0732">Signal</keyword>
<evidence type="ECO:0000256" key="1">
    <source>
        <dbReference type="SAM" id="Coils"/>
    </source>
</evidence>
<dbReference type="Proteomes" id="UP000001319">
    <property type="component" value="Chromosome"/>
</dbReference>
<dbReference type="HOGENOM" id="CLU_958937_0_0_9"/>
<dbReference type="InterPro" id="IPR040912">
    <property type="entry name" value="DUF5633"/>
</dbReference>
<accession>B0S3K1</accession>
<feature type="signal peptide" evidence="3">
    <location>
        <begin position="1"/>
        <end position="28"/>
    </location>
</feature>
<feature type="region of interest" description="Disordered" evidence="2">
    <location>
        <begin position="172"/>
        <end position="321"/>
    </location>
</feature>
<evidence type="ECO:0000256" key="3">
    <source>
        <dbReference type="SAM" id="SignalP"/>
    </source>
</evidence>
<protein>
    <submittedName>
        <fullName evidence="4">Putative albumin-binding protein homolog-3</fullName>
    </submittedName>
</protein>
<evidence type="ECO:0000256" key="2">
    <source>
        <dbReference type="SAM" id="MobiDB-lite"/>
    </source>
</evidence>
<sequence>MKFNKKLLVAVLAGTLVLGSGVSTYATADNTNNAKMLQEKVSVEVLNEILNNVDKIIEKLEKDSELLKLEKDSELKEQGKISEVEKLKIEVIKERAVFDKPAVLNTEYAIGMLRRFDEAIEKIKQLKPQSDFDTKEKAEEAAKKDLETELVKNAFDLEEKDGKWHYTLKFKEIKPEQSTSSDKKEKTEEKTAEEKKQEEKEKKVDGLKNSAEKQKEEEKKKAEEEAKKKAEEEKKKAEEEAKKKAEEEAKKKAEEEAKKKAEEEKKAEEMKAEAKKKAEEFKKNAEKKKVTLVRKSEKVDKTSSDNKVSRPVKTTTDKKKLPKAGIEQEVLTLATASLAGVLGVYTSIKKRK</sequence>
<dbReference type="Pfam" id="PF18656">
    <property type="entry name" value="DUF5633"/>
    <property type="match status" value="1"/>
</dbReference>
<dbReference type="RefSeq" id="WP_012291158.1">
    <property type="nucleotide sequence ID" value="NC_010376.1"/>
</dbReference>
<feature type="chain" id="PRO_5002755191" evidence="3">
    <location>
        <begin position="29"/>
        <end position="352"/>
    </location>
</feature>
<feature type="compositionally biased region" description="Basic and acidic residues" evidence="2">
    <location>
        <begin position="172"/>
        <end position="308"/>
    </location>
</feature>
<reference evidence="4 5" key="1">
    <citation type="journal article" date="2008" name="DNA Res.">
        <title>Complete genome sequence of Finegoldia magna, an anaerobic opportunistic pathogen.</title>
        <authorList>
            <person name="Goto T."/>
            <person name="Yamashita A."/>
            <person name="Hirakawa H."/>
            <person name="Matsutani M."/>
            <person name="Todo K."/>
            <person name="Ohshima K."/>
            <person name="Toh H."/>
            <person name="Miyamoto K."/>
            <person name="Kuhara S."/>
            <person name="Hattori M."/>
            <person name="Shimizu T."/>
            <person name="Akimoto S."/>
        </authorList>
    </citation>
    <scope>NUCLEOTIDE SEQUENCE [LARGE SCALE GENOMIC DNA]</scope>
    <source>
        <strain evidence="5">ATCC 29328 / DSM 20472 / WAL 2508</strain>
    </source>
</reference>